<protein>
    <submittedName>
        <fullName evidence="1">Uncharacterized protein</fullName>
    </submittedName>
</protein>
<dbReference type="EMBL" id="GBRH01163942">
    <property type="protein sequence ID" value="JAE33954.1"/>
    <property type="molecule type" value="Transcribed_RNA"/>
</dbReference>
<name>A0A0A9HDR2_ARUDO</name>
<reference evidence="1" key="2">
    <citation type="journal article" date="2015" name="Data Brief">
        <title>Shoot transcriptome of the giant reed, Arundo donax.</title>
        <authorList>
            <person name="Barrero R.A."/>
            <person name="Guerrero F.D."/>
            <person name="Moolhuijzen P."/>
            <person name="Goolsby J.A."/>
            <person name="Tidwell J."/>
            <person name="Bellgard S.E."/>
            <person name="Bellgard M.I."/>
        </authorList>
    </citation>
    <scope>NUCLEOTIDE SEQUENCE</scope>
    <source>
        <tissue evidence="1">Shoot tissue taken approximately 20 cm above the soil surface</tissue>
    </source>
</reference>
<reference evidence="1" key="1">
    <citation type="submission" date="2014-09" db="EMBL/GenBank/DDBJ databases">
        <authorList>
            <person name="Magalhaes I.L.F."/>
            <person name="Oliveira U."/>
            <person name="Santos F.R."/>
            <person name="Vidigal T.H.D.A."/>
            <person name="Brescovit A.D."/>
            <person name="Santos A.J."/>
        </authorList>
    </citation>
    <scope>NUCLEOTIDE SEQUENCE</scope>
    <source>
        <tissue evidence="1">Shoot tissue taken approximately 20 cm above the soil surface</tissue>
    </source>
</reference>
<evidence type="ECO:0000313" key="1">
    <source>
        <dbReference type="EMBL" id="JAE33954.1"/>
    </source>
</evidence>
<proteinExistence type="predicted"/>
<sequence length="21" mass="2357">MTTSFQEKRIGNPCELAAGFR</sequence>
<organism evidence="1">
    <name type="scientific">Arundo donax</name>
    <name type="common">Giant reed</name>
    <name type="synonym">Donax arundinaceus</name>
    <dbReference type="NCBI Taxonomy" id="35708"/>
    <lineage>
        <taxon>Eukaryota</taxon>
        <taxon>Viridiplantae</taxon>
        <taxon>Streptophyta</taxon>
        <taxon>Embryophyta</taxon>
        <taxon>Tracheophyta</taxon>
        <taxon>Spermatophyta</taxon>
        <taxon>Magnoliopsida</taxon>
        <taxon>Liliopsida</taxon>
        <taxon>Poales</taxon>
        <taxon>Poaceae</taxon>
        <taxon>PACMAD clade</taxon>
        <taxon>Arundinoideae</taxon>
        <taxon>Arundineae</taxon>
        <taxon>Arundo</taxon>
    </lineage>
</organism>
<accession>A0A0A9HDR2</accession>
<dbReference type="AlphaFoldDB" id="A0A0A9HDR2"/>